<keyword evidence="9" id="KW-0812">Transmembrane</keyword>
<feature type="region of interest" description="Disordered" evidence="8">
    <location>
        <begin position="448"/>
        <end position="495"/>
    </location>
</feature>
<evidence type="ECO:0000313" key="15">
    <source>
        <dbReference type="Proteomes" id="UP000825434"/>
    </source>
</evidence>
<dbReference type="Pfam" id="PF08429">
    <property type="entry name" value="PLU-1"/>
    <property type="match status" value="1"/>
</dbReference>
<dbReference type="InterPro" id="IPR003349">
    <property type="entry name" value="JmjN"/>
</dbReference>
<feature type="compositionally biased region" description="Basic and acidic residues" evidence="8">
    <location>
        <begin position="1619"/>
        <end position="1649"/>
    </location>
</feature>
<feature type="compositionally biased region" description="Polar residues" evidence="8">
    <location>
        <begin position="2193"/>
        <end position="2206"/>
    </location>
</feature>
<evidence type="ECO:0000259" key="13">
    <source>
        <dbReference type="PROSITE" id="PS51184"/>
    </source>
</evidence>
<evidence type="ECO:0000313" key="14">
    <source>
        <dbReference type="EMBL" id="QWU89891.1"/>
    </source>
</evidence>
<feature type="transmembrane region" description="Helical" evidence="9">
    <location>
        <begin position="2286"/>
        <end position="2307"/>
    </location>
</feature>
<feature type="compositionally biased region" description="Low complexity" evidence="8">
    <location>
        <begin position="1836"/>
        <end position="1845"/>
    </location>
</feature>
<dbReference type="CDD" id="cd15518">
    <property type="entry name" value="PHD_Ecm5p_Lid2p_like"/>
    <property type="match status" value="1"/>
</dbReference>
<dbReference type="SUPFAM" id="SSF51197">
    <property type="entry name" value="Clavaminate synthase-like"/>
    <property type="match status" value="1"/>
</dbReference>
<feature type="compositionally biased region" description="Polar residues" evidence="8">
    <location>
        <begin position="1732"/>
        <end position="1741"/>
    </location>
</feature>
<evidence type="ECO:0000256" key="9">
    <source>
        <dbReference type="SAM" id="Phobius"/>
    </source>
</evidence>
<dbReference type="InterPro" id="IPR011011">
    <property type="entry name" value="Znf_FYVE_PHD"/>
</dbReference>
<feature type="compositionally biased region" description="Basic and acidic residues" evidence="8">
    <location>
        <begin position="1848"/>
        <end position="1868"/>
    </location>
</feature>
<comment type="subcellular location">
    <subcellularLocation>
        <location evidence="1">Nucleus</location>
    </subcellularLocation>
</comment>
<feature type="compositionally biased region" description="Basic and acidic residues" evidence="8">
    <location>
        <begin position="1742"/>
        <end position="1752"/>
    </location>
</feature>
<evidence type="ECO:0000256" key="7">
    <source>
        <dbReference type="PROSITE-ProRule" id="PRU00146"/>
    </source>
</evidence>
<evidence type="ECO:0000256" key="4">
    <source>
        <dbReference type="ARBA" id="ARBA00022833"/>
    </source>
</evidence>
<dbReference type="Gene3D" id="2.60.120.650">
    <property type="entry name" value="Cupin"/>
    <property type="match status" value="2"/>
</dbReference>
<protein>
    <recommendedName>
        <fullName evidence="16">PLU-1-like protein</fullName>
    </recommendedName>
</protein>
<evidence type="ECO:0000259" key="12">
    <source>
        <dbReference type="PROSITE" id="PS51183"/>
    </source>
</evidence>
<feature type="region of interest" description="Disordered" evidence="8">
    <location>
        <begin position="1513"/>
        <end position="1566"/>
    </location>
</feature>
<dbReference type="InterPro" id="IPR001606">
    <property type="entry name" value="ARID_dom"/>
</dbReference>
<dbReference type="PROSITE" id="PS51184">
    <property type="entry name" value="JMJC"/>
    <property type="match status" value="1"/>
</dbReference>
<feature type="compositionally biased region" description="Basic and acidic residues" evidence="8">
    <location>
        <begin position="2179"/>
        <end position="2190"/>
    </location>
</feature>
<feature type="region of interest" description="Disordered" evidence="8">
    <location>
        <begin position="2179"/>
        <end position="2206"/>
    </location>
</feature>
<dbReference type="Pfam" id="PF00628">
    <property type="entry name" value="PHD"/>
    <property type="match status" value="1"/>
</dbReference>
<evidence type="ECO:0000259" key="11">
    <source>
        <dbReference type="PROSITE" id="PS51011"/>
    </source>
</evidence>
<sequence>MSDPISFAESMKETGQRYGAIKIIMPESFNTMARTNFQVNPDLFQFKTNRILANPKENEILTRLRFYNELIGFHISQRAEAPEVAVKTEEEAPVEGPQKEETLQSKEELSDSQPKETKAEEKQKTKSPLFLQKLPMMDKRPLDLFDLFRLVVMRGGYNEVINRKLWAQIGRELGYKGKITSSLSSSLKLSYAKILYPLETFLGQRCAEVAGLADRPGDGEPPAKKLKVDPSAPLLLGSAKEYRRSVKAKASKGILLNQPHLIDVKPPLVFSSNSENGSAQGETKANKNTTSCSLTPAAQINSYLKWISTNAANLQDATRHEPNGKSASIYSLRQFIEKDCKFQEVLISSNPAIFGINSERQMSTPMHNLPNHLTGFQISEESSPISPQALEDIYWQRVCHEGVDDILDGLKIENGFSLPHLANSSGFLRIGDDFTNYKLQLNTSNQQSVSFSGSESTKSQEHISTASSKSGTPTPADTPVSSSRPSFNGDTSTSSSHSEALILNCQPYISRTIGNSLAPFNLHNIPTLPNSLLGALSAHDVNNNDMYNSRLNVGMTFSSENWHSEDHFLQRCSYHFFGRSKRWYFIPESDFLKFEELLREINTKRDSKVNLNSQSESWQIGELLKFLSTEDESLNFEYECLLNSLENMVNPYPEVRAFINDPEFQKIIDFQKSKRDSIYYNQEYFINPEMLHSRGIRFTTTLQKPGEIILQYPKSYSSSISLGLNITEDVNFASKGWLDYALEGEEWLKKQGILPNISLFKLLVNIASLYENNCGSFDSDVYTKASECYDKLLEKELELRNKVRTRVKMKEVVIEERSISDADGIADDNLQNLFPSKILINNTKDGEQFSMSLESFLQYSDALEVQKRENQEQNLPDFISSTSHKIELHLFLSDDRLKNYQRVLSGYSIEFDEWVTTYETVMKDEEEVPFKTYKNLLGDGQKILAALSSAHPRFKRFVSNGSRGAQDLEREEKMKVFKEYVENLDHFVTHCNDIIEECQAVLSLKHQQRIRGASENNVPQEQDKQGKLSTLLDLANKIPKLNFYAVEFDQVLEFKNEIQNFDRACRNLISKPNVQQSELNDMINLGTSFGIKLPILDFLVRLRDREVWIKTFNILFEGGDPFAGKKEVYSLSHLQQFHNDGLRVLSAKDVDHLQQVDAWLKEGNLYDEKVNAYISNHKQLNKINLAELDNLIIDMEERAKEIKEKRLFVFMESYHKLVDIKAQAPLVKFLQKYQTTKPSLFAAKQMMADLEKSKYDYDDSEIKADLDKSLNWLGNLWTALKKVKASFGSRAKRSFDTQTLKQAVNTELVKKLSTIYTKTATNLAGEEVDPFERSGGYLFLKDIDPVYDEKHPLRYCLCREFEDGIMIECDRCHEWYHIFCVKEKSEIEENDDNYVCPACLSLDSDSILAEFAEEKITDSLIDEFVASGEDLKIKPSSELDELKRLKEQIDEFKKTFSGKVWNSEQTALSVHYEAYIFRKVFGAPVLITSIYEKLSEFLKTNLNILLTAKPEEDVSKNVEKSENDMDVDRESPAATPSRGSTQSPKDDANSRESVTRSPTDFNEDQRRFYSHKTQPSGPILPPPVPQFFSPLSMAKQVPQADIEKPIHPEPVSETSVSEKPSEPVKDEAVAVEPESAHNETKSETKEESKPVGSSGPEVTSPSPSNPESNIPEKIELQSPTTDVKPEETINADSQVSVEDAIPPQSAPEPLKIQEDVVDEKPADIEIEKKDSSSALDISNNEPVREPESKDSAETGQKALQDKSPQISSASPEPRVEPLPETVSAPSQPETGAEPMQVDTKDAAPSESSTASAPEQLVEELNENDSKQQDESRQQDESIQQDESSSVSRESEPLPEKPEPLVEPEETKVPESTGLPVIQPREPVSESATTFANEEVKPTPEPVEQAPPHDKAPKEATSAASVEDKQPREAQPLVRPTAPITESSDSQQKPEQVEQPQLSAPDSRNSSSTIPSSTQPPPVAQVEPGDDTFLASLAADFPNTSAYPDETYVDQSLPFISSEPKQEASQDTSTAQSAALGEMLLAELGENPDTTCWDNYAPEGSPRNHIIVSEVPKLVTEMEAFLGVSTLLTKPEMEIIQKMASDKPTLKLFQRDVERFILRLTKTSSMEELLQKRANTSKLTLTRLLDNHTTYSFRPKSSDDTFSLRGTYERNKIPEIRPYSEPKSRVVKEEPIQSEPTIPIPTSGSAQSDISDVEELQRKVAHLERLCLLYEEKLGKTGPERLDSFKKALDEQDKLIRDLQSQRNLKVDWLHSLPFAKQYFYSGNRQFPGVIADVVALLLAFLIIQNVLKLIYYTTLWSISSHISFSWIQQVPWLEYWIYSFNEWLES</sequence>
<dbReference type="InterPro" id="IPR001965">
    <property type="entry name" value="Znf_PHD"/>
</dbReference>
<dbReference type="InterPro" id="IPR019787">
    <property type="entry name" value="Znf_PHD-finger"/>
</dbReference>
<gene>
    <name evidence="14" type="ORF">CA3LBN_004249</name>
</gene>
<dbReference type="SMART" id="SM01014">
    <property type="entry name" value="ARID"/>
    <property type="match status" value="1"/>
</dbReference>
<dbReference type="Proteomes" id="UP000825434">
    <property type="component" value="Chromosome 6"/>
</dbReference>
<dbReference type="Gene3D" id="1.10.150.60">
    <property type="entry name" value="ARID DNA-binding domain"/>
    <property type="match status" value="1"/>
</dbReference>
<feature type="compositionally biased region" description="Low complexity" evidence="8">
    <location>
        <begin position="1660"/>
        <end position="1669"/>
    </location>
</feature>
<dbReference type="PROSITE" id="PS50016">
    <property type="entry name" value="ZF_PHD_2"/>
    <property type="match status" value="1"/>
</dbReference>
<dbReference type="SUPFAM" id="SSF46774">
    <property type="entry name" value="ARID-like"/>
    <property type="match status" value="1"/>
</dbReference>
<feature type="compositionally biased region" description="Basic and acidic residues" evidence="8">
    <location>
        <begin position="1513"/>
        <end position="1531"/>
    </location>
</feature>
<dbReference type="InterPro" id="IPR019786">
    <property type="entry name" value="Zinc_finger_PHD-type_CS"/>
</dbReference>
<dbReference type="SMART" id="SM00249">
    <property type="entry name" value="PHD"/>
    <property type="match status" value="1"/>
</dbReference>
<keyword evidence="6" id="KW-0539">Nucleus</keyword>
<feature type="compositionally biased region" description="Polar residues" evidence="8">
    <location>
        <begin position="1939"/>
        <end position="1959"/>
    </location>
</feature>
<keyword evidence="5" id="KW-0408">Iron</keyword>
<feature type="domain" description="ARID" evidence="11">
    <location>
        <begin position="106"/>
        <end position="203"/>
    </location>
</feature>
<keyword evidence="3 7" id="KW-0863">Zinc-finger</keyword>
<evidence type="ECO:0008006" key="16">
    <source>
        <dbReference type="Google" id="ProtNLM"/>
    </source>
</evidence>
<reference evidence="14 15" key="1">
    <citation type="submission" date="2021-06" db="EMBL/GenBank/DDBJ databases">
        <title>Candida outbreak in Lebanon.</title>
        <authorList>
            <person name="Finianos M."/>
        </authorList>
    </citation>
    <scope>NUCLEOTIDE SEQUENCE [LARGE SCALE GENOMIC DNA]</scope>
    <source>
        <strain evidence="14">CA3LBN</strain>
    </source>
</reference>
<evidence type="ECO:0000256" key="1">
    <source>
        <dbReference type="ARBA" id="ARBA00004123"/>
    </source>
</evidence>
<dbReference type="CDD" id="cd16100">
    <property type="entry name" value="ARID"/>
    <property type="match status" value="1"/>
</dbReference>
<feature type="compositionally biased region" description="Basic and acidic residues" evidence="8">
    <location>
        <begin position="1823"/>
        <end position="1835"/>
    </location>
</feature>
<dbReference type="SMART" id="SM00558">
    <property type="entry name" value="JmjC"/>
    <property type="match status" value="1"/>
</dbReference>
<dbReference type="PROSITE" id="PS01359">
    <property type="entry name" value="ZF_PHD_1"/>
    <property type="match status" value="1"/>
</dbReference>
<accession>A0ABX8IGA5</accession>
<dbReference type="Pfam" id="PF01388">
    <property type="entry name" value="ARID"/>
    <property type="match status" value="1"/>
</dbReference>
<feature type="domain" description="JmjN" evidence="12">
    <location>
        <begin position="1"/>
        <end position="32"/>
    </location>
</feature>
<keyword evidence="2" id="KW-0479">Metal-binding</keyword>
<feature type="compositionally biased region" description="Low complexity" evidence="8">
    <location>
        <begin position="1804"/>
        <end position="1814"/>
    </location>
</feature>
<dbReference type="InterPro" id="IPR003347">
    <property type="entry name" value="JmjC_dom"/>
</dbReference>
<dbReference type="EMBL" id="CP076666">
    <property type="protein sequence ID" value="QWU89891.1"/>
    <property type="molecule type" value="Genomic_DNA"/>
</dbReference>
<dbReference type="Pfam" id="PF02373">
    <property type="entry name" value="JmjC"/>
    <property type="match status" value="2"/>
</dbReference>
<dbReference type="SUPFAM" id="SSF57903">
    <property type="entry name" value="FYVE/PHD zinc finger"/>
    <property type="match status" value="1"/>
</dbReference>
<name>A0ABX8IGA5_9ASCO</name>
<feature type="region of interest" description="Disordered" evidence="8">
    <location>
        <begin position="1594"/>
        <end position="1983"/>
    </location>
</feature>
<dbReference type="PANTHER" id="PTHR10694:SF33">
    <property type="entry name" value="LYSINE-SPECIFIC DEMETHYLASE 5"/>
    <property type="match status" value="1"/>
</dbReference>
<keyword evidence="4" id="KW-0862">Zinc</keyword>
<keyword evidence="9" id="KW-0472">Membrane</keyword>
<dbReference type="PROSITE" id="PS51011">
    <property type="entry name" value="ARID"/>
    <property type="match status" value="1"/>
</dbReference>
<dbReference type="PANTHER" id="PTHR10694">
    <property type="entry name" value="LYSINE-SPECIFIC DEMETHYLASE"/>
    <property type="match status" value="1"/>
</dbReference>
<dbReference type="InterPro" id="IPR036431">
    <property type="entry name" value="ARID_dom_sf"/>
</dbReference>
<dbReference type="SMART" id="SM00501">
    <property type="entry name" value="BRIGHT"/>
    <property type="match status" value="1"/>
</dbReference>
<evidence type="ECO:0000256" key="2">
    <source>
        <dbReference type="ARBA" id="ARBA00022723"/>
    </source>
</evidence>
<keyword evidence="9" id="KW-1133">Transmembrane helix</keyword>
<feature type="compositionally biased region" description="Basic and acidic residues" evidence="8">
    <location>
        <begin position="1544"/>
        <end position="1554"/>
    </location>
</feature>
<feature type="compositionally biased region" description="Basic and acidic residues" evidence="8">
    <location>
        <begin position="97"/>
        <end position="124"/>
    </location>
</feature>
<evidence type="ECO:0000256" key="8">
    <source>
        <dbReference type="SAM" id="MobiDB-lite"/>
    </source>
</evidence>
<evidence type="ECO:0000256" key="3">
    <source>
        <dbReference type="ARBA" id="ARBA00022771"/>
    </source>
</evidence>
<feature type="domain" description="PHD-type" evidence="10">
    <location>
        <begin position="1353"/>
        <end position="1402"/>
    </location>
</feature>
<feature type="region of interest" description="Disordered" evidence="8">
    <location>
        <begin position="82"/>
        <end position="127"/>
    </location>
</feature>
<dbReference type="PROSITE" id="PS51183">
    <property type="entry name" value="JMJN"/>
    <property type="match status" value="1"/>
</dbReference>
<evidence type="ECO:0000259" key="10">
    <source>
        <dbReference type="PROSITE" id="PS50016"/>
    </source>
</evidence>
<evidence type="ECO:0000256" key="6">
    <source>
        <dbReference type="ARBA" id="ARBA00023242"/>
    </source>
</evidence>
<feature type="compositionally biased region" description="Basic and acidic residues" evidence="8">
    <location>
        <begin position="1711"/>
        <end position="1731"/>
    </location>
</feature>
<dbReference type="InterPro" id="IPR013637">
    <property type="entry name" value="Lys_sp_deMease-like_dom"/>
</dbReference>
<feature type="domain" description="JmjC" evidence="13">
    <location>
        <begin position="514"/>
        <end position="749"/>
    </location>
</feature>
<proteinExistence type="predicted"/>
<evidence type="ECO:0000256" key="5">
    <source>
        <dbReference type="ARBA" id="ARBA00023004"/>
    </source>
</evidence>
<organism evidence="14 15">
    <name type="scientific">Candidozyma haemuli</name>
    <dbReference type="NCBI Taxonomy" id="45357"/>
    <lineage>
        <taxon>Eukaryota</taxon>
        <taxon>Fungi</taxon>
        <taxon>Dikarya</taxon>
        <taxon>Ascomycota</taxon>
        <taxon>Saccharomycotina</taxon>
        <taxon>Pichiomycetes</taxon>
        <taxon>Metschnikowiaceae</taxon>
        <taxon>Candidozyma</taxon>
    </lineage>
</organism>
<keyword evidence="15" id="KW-1185">Reference proteome</keyword>
<feature type="compositionally biased region" description="Low complexity" evidence="8">
    <location>
        <begin position="1960"/>
        <end position="1972"/>
    </location>
</feature>